<organism evidence="9 10">
    <name type="scientific">Microbulbifer taiwanensis</name>
    <dbReference type="NCBI Taxonomy" id="986746"/>
    <lineage>
        <taxon>Bacteria</taxon>
        <taxon>Pseudomonadati</taxon>
        <taxon>Pseudomonadota</taxon>
        <taxon>Gammaproteobacteria</taxon>
        <taxon>Cellvibrionales</taxon>
        <taxon>Microbulbiferaceae</taxon>
        <taxon>Microbulbifer</taxon>
    </lineage>
</organism>
<protein>
    <recommendedName>
        <fullName evidence="4 8">L-ectoine synthase</fullName>
        <ecNumber evidence="3 8">4.2.1.108</ecNumber>
    </recommendedName>
    <alternativeName>
        <fullName evidence="6 8">N-acetyldiaminobutyrate dehydratase</fullName>
    </alternativeName>
</protein>
<dbReference type="NCBIfam" id="NF009806">
    <property type="entry name" value="PRK13290.1"/>
    <property type="match status" value="1"/>
</dbReference>
<dbReference type="InterPro" id="IPR014710">
    <property type="entry name" value="RmlC-like_jellyroll"/>
</dbReference>
<evidence type="ECO:0000256" key="5">
    <source>
        <dbReference type="ARBA" id="ARBA00023239"/>
    </source>
</evidence>
<evidence type="ECO:0000256" key="1">
    <source>
        <dbReference type="ARBA" id="ARBA00005181"/>
    </source>
</evidence>
<dbReference type="EMBL" id="JBHSVR010000001">
    <property type="protein sequence ID" value="MFC6633019.1"/>
    <property type="molecule type" value="Genomic_DNA"/>
</dbReference>
<comment type="caution">
    <text evidence="9">The sequence shown here is derived from an EMBL/GenBank/DDBJ whole genome shotgun (WGS) entry which is preliminary data.</text>
</comment>
<evidence type="ECO:0000256" key="7">
    <source>
        <dbReference type="ARBA" id="ARBA00048714"/>
    </source>
</evidence>
<evidence type="ECO:0000313" key="9">
    <source>
        <dbReference type="EMBL" id="MFC6633019.1"/>
    </source>
</evidence>
<dbReference type="PANTHER" id="PTHR39289">
    <property type="match status" value="1"/>
</dbReference>
<evidence type="ECO:0000256" key="2">
    <source>
        <dbReference type="ARBA" id="ARBA00009637"/>
    </source>
</evidence>
<gene>
    <name evidence="8" type="primary">ectC</name>
    <name evidence="9" type="ORF">ACFQBM_07010</name>
</gene>
<dbReference type="Gene3D" id="2.60.120.10">
    <property type="entry name" value="Jelly Rolls"/>
    <property type="match status" value="1"/>
</dbReference>
<dbReference type="SUPFAM" id="SSF51182">
    <property type="entry name" value="RmlC-like cupins"/>
    <property type="match status" value="1"/>
</dbReference>
<evidence type="ECO:0000256" key="4">
    <source>
        <dbReference type="ARBA" id="ARBA00019707"/>
    </source>
</evidence>
<accession>A0ABW1YJX6</accession>
<name>A0ABW1YJX6_9GAMM</name>
<sequence>MIVRSLQEAEKTDRRVVSEGWESTRLLLKSDNMGFSFHITTIYKDADLHLHYQNHLESVYCMSGEGEVETVEDGKVYPIQPGTIYILDKNDKHILRAKSEMKMACVFNPPLHGKEVHNAEGAYELDAEEVSGK</sequence>
<comment type="function">
    <text evidence="8">Catalyzes the circularization of gamma-N-acetyl-alpha,gamma-diaminobutyric acid (ADABA) to ectoine (1,4,5,6-tetrahydro-2-methyl-4-pyrimidine carboxylic acid), which is an excellent osmoprotectant.</text>
</comment>
<comment type="catalytic activity">
    <reaction evidence="7 8">
        <text>(2S)-4-acetamido-2-aminobutanoate = L-ectoine + H2O</text>
        <dbReference type="Rhea" id="RHEA:17281"/>
        <dbReference type="ChEBI" id="CHEBI:15377"/>
        <dbReference type="ChEBI" id="CHEBI:58515"/>
        <dbReference type="ChEBI" id="CHEBI:58929"/>
        <dbReference type="EC" id="4.2.1.108"/>
    </reaction>
</comment>
<dbReference type="EC" id="4.2.1.108" evidence="3 8"/>
<reference evidence="10" key="1">
    <citation type="journal article" date="2019" name="Int. J. Syst. Evol. Microbiol.">
        <title>The Global Catalogue of Microorganisms (GCM) 10K type strain sequencing project: providing services to taxonomists for standard genome sequencing and annotation.</title>
        <authorList>
            <consortium name="The Broad Institute Genomics Platform"/>
            <consortium name="The Broad Institute Genome Sequencing Center for Infectious Disease"/>
            <person name="Wu L."/>
            <person name="Ma J."/>
        </authorList>
    </citation>
    <scope>NUCLEOTIDE SEQUENCE [LARGE SCALE GENOMIC DNA]</scope>
    <source>
        <strain evidence="10">CGMCC 1.13718</strain>
    </source>
</reference>
<comment type="similarity">
    <text evidence="2 8">Belongs to the ectoine synthase family.</text>
</comment>
<dbReference type="Proteomes" id="UP001596425">
    <property type="component" value="Unassembled WGS sequence"/>
</dbReference>
<dbReference type="InterPro" id="IPR011051">
    <property type="entry name" value="RmlC_Cupin_sf"/>
</dbReference>
<dbReference type="PANTHER" id="PTHR39289:SF1">
    <property type="entry name" value="L-ECTOINE SYNTHASE"/>
    <property type="match status" value="1"/>
</dbReference>
<proteinExistence type="inferred from homology"/>
<keyword evidence="10" id="KW-1185">Reference proteome</keyword>
<dbReference type="RefSeq" id="WP_193189502.1">
    <property type="nucleotide sequence ID" value="NZ_JACZFR010000007.1"/>
</dbReference>
<keyword evidence="5 8" id="KW-0456">Lyase</keyword>
<dbReference type="CDD" id="cd06978">
    <property type="entry name" value="cupin_EctC"/>
    <property type="match status" value="1"/>
</dbReference>
<evidence type="ECO:0000313" key="10">
    <source>
        <dbReference type="Proteomes" id="UP001596425"/>
    </source>
</evidence>
<evidence type="ECO:0000256" key="6">
    <source>
        <dbReference type="ARBA" id="ARBA00033271"/>
    </source>
</evidence>
<dbReference type="Pfam" id="PF06339">
    <property type="entry name" value="Ectoine_synth"/>
    <property type="match status" value="1"/>
</dbReference>
<evidence type="ECO:0000256" key="3">
    <source>
        <dbReference type="ARBA" id="ARBA00013192"/>
    </source>
</evidence>
<dbReference type="HAMAP" id="MF_01255">
    <property type="entry name" value="Ectoine_synth"/>
    <property type="match status" value="1"/>
</dbReference>
<evidence type="ECO:0000256" key="8">
    <source>
        <dbReference type="HAMAP-Rule" id="MF_01255"/>
    </source>
</evidence>
<comment type="pathway">
    <text evidence="1 8">Amine and polyamine biosynthesis; ectoine biosynthesis; L-ectoine from L-aspartate 4-semialdehyde: step 3/3.</text>
</comment>
<dbReference type="InterPro" id="IPR010462">
    <property type="entry name" value="Ectoine_synth"/>
</dbReference>